<feature type="compositionally biased region" description="Basic and acidic residues" evidence="1">
    <location>
        <begin position="398"/>
        <end position="410"/>
    </location>
</feature>
<feature type="compositionally biased region" description="Polar residues" evidence="1">
    <location>
        <begin position="1113"/>
        <end position="1122"/>
    </location>
</feature>
<feature type="compositionally biased region" description="Polar residues" evidence="1">
    <location>
        <begin position="1348"/>
        <end position="1365"/>
    </location>
</feature>
<evidence type="ECO:0000313" key="4">
    <source>
        <dbReference type="Proteomes" id="UP000650582"/>
    </source>
</evidence>
<feature type="compositionally biased region" description="Low complexity" evidence="1">
    <location>
        <begin position="51"/>
        <end position="60"/>
    </location>
</feature>
<feature type="compositionally biased region" description="Gly residues" evidence="1">
    <location>
        <begin position="813"/>
        <end position="822"/>
    </location>
</feature>
<keyword evidence="2" id="KW-0812">Transmembrane</keyword>
<comment type="caution">
    <text evidence="3">The sequence shown here is derived from an EMBL/GenBank/DDBJ whole genome shotgun (WGS) entry which is preliminary data.</text>
</comment>
<protein>
    <recommendedName>
        <fullName evidence="5">Transmembrane protein</fullName>
    </recommendedName>
</protein>
<dbReference type="EMBL" id="JACYCC010000344">
    <property type="protein sequence ID" value="KAF8668344.1"/>
    <property type="molecule type" value="Genomic_DNA"/>
</dbReference>
<accession>A0A8H7GYS4</accession>
<feature type="compositionally biased region" description="Basic and acidic residues" evidence="1">
    <location>
        <begin position="475"/>
        <end position="485"/>
    </location>
</feature>
<evidence type="ECO:0000256" key="2">
    <source>
        <dbReference type="SAM" id="Phobius"/>
    </source>
</evidence>
<feature type="compositionally biased region" description="Polar residues" evidence="1">
    <location>
        <begin position="128"/>
        <end position="160"/>
    </location>
</feature>
<feature type="compositionally biased region" description="Basic and acidic residues" evidence="1">
    <location>
        <begin position="65"/>
        <end position="87"/>
    </location>
</feature>
<feature type="compositionally biased region" description="Low complexity" evidence="1">
    <location>
        <begin position="1277"/>
        <end position="1306"/>
    </location>
</feature>
<feature type="compositionally biased region" description="Basic residues" evidence="1">
    <location>
        <begin position="486"/>
        <end position="502"/>
    </location>
</feature>
<feature type="compositionally biased region" description="Polar residues" evidence="1">
    <location>
        <begin position="1372"/>
        <end position="1382"/>
    </location>
</feature>
<proteinExistence type="predicted"/>
<organism evidence="3 4">
    <name type="scientific">Rhizoctonia solani</name>
    <dbReference type="NCBI Taxonomy" id="456999"/>
    <lineage>
        <taxon>Eukaryota</taxon>
        <taxon>Fungi</taxon>
        <taxon>Dikarya</taxon>
        <taxon>Basidiomycota</taxon>
        <taxon>Agaricomycotina</taxon>
        <taxon>Agaricomycetes</taxon>
        <taxon>Cantharellales</taxon>
        <taxon>Ceratobasidiaceae</taxon>
        <taxon>Rhizoctonia</taxon>
    </lineage>
</organism>
<feature type="compositionally biased region" description="Low complexity" evidence="1">
    <location>
        <begin position="1258"/>
        <end position="1269"/>
    </location>
</feature>
<feature type="compositionally biased region" description="Polar residues" evidence="1">
    <location>
        <begin position="893"/>
        <end position="904"/>
    </location>
</feature>
<keyword evidence="2" id="KW-1133">Transmembrane helix</keyword>
<evidence type="ECO:0008006" key="5">
    <source>
        <dbReference type="Google" id="ProtNLM"/>
    </source>
</evidence>
<feature type="compositionally biased region" description="Low complexity" evidence="1">
    <location>
        <begin position="823"/>
        <end position="848"/>
    </location>
</feature>
<gene>
    <name evidence="3" type="ORF">RHS04_09038</name>
</gene>
<feature type="compositionally biased region" description="Low complexity" evidence="1">
    <location>
        <begin position="1059"/>
        <end position="1072"/>
    </location>
</feature>
<feature type="compositionally biased region" description="Basic residues" evidence="1">
    <location>
        <begin position="462"/>
        <end position="471"/>
    </location>
</feature>
<feature type="compositionally biased region" description="Basic and acidic residues" evidence="1">
    <location>
        <begin position="1334"/>
        <end position="1347"/>
    </location>
</feature>
<evidence type="ECO:0000256" key="1">
    <source>
        <dbReference type="SAM" id="MobiDB-lite"/>
    </source>
</evidence>
<feature type="compositionally biased region" description="Basic and acidic residues" evidence="1">
    <location>
        <begin position="1220"/>
        <end position="1232"/>
    </location>
</feature>
<feature type="compositionally biased region" description="Acidic residues" evidence="1">
    <location>
        <begin position="938"/>
        <end position="957"/>
    </location>
</feature>
<feature type="region of interest" description="Disordered" evidence="1">
    <location>
        <begin position="710"/>
        <end position="1382"/>
    </location>
</feature>
<feature type="compositionally biased region" description="Basic and acidic residues" evidence="1">
    <location>
        <begin position="958"/>
        <end position="971"/>
    </location>
</feature>
<feature type="compositionally biased region" description="Gly residues" evidence="1">
    <location>
        <begin position="1091"/>
        <end position="1101"/>
    </location>
</feature>
<feature type="compositionally biased region" description="Gly residues" evidence="1">
    <location>
        <begin position="1041"/>
        <end position="1058"/>
    </location>
</feature>
<feature type="transmembrane region" description="Helical" evidence="2">
    <location>
        <begin position="629"/>
        <end position="650"/>
    </location>
</feature>
<feature type="compositionally biased region" description="Low complexity" evidence="1">
    <location>
        <begin position="874"/>
        <end position="892"/>
    </location>
</feature>
<sequence>MSFTPQRAGPSKGAFSTPAGKSVSTPTGAGKSMSTPTSQSIWSSASPQTIAPARASSALLPSPPKESRWTEHIIPEDTEEGVKKSRSDLGLSEPLARMGRSSLPAPFELSDPRDDEQDETVRPEIGRQATNRNVRIIQRPQSSHLQVPAQSYSQPESRGTTPMPLRPSSQLGLITYGGRPRIPRFNAPGLDLRLTRDPGVWSYLIWRFGLPIQLFAPIAVQLFLDFCSVYVVVQCVHISLSTPVLIDPTGLLRNPPMAASPTVKTGALRLLPIAHVWPYGSLESSLSTSSSIAFGDAGESRPAITPLYLSTPGRHYASLASYDVFCFFRSVQRAEIDYVPEDEHPLDREGAKGRAGNRSRDMLSSRFGASAEMLSAHRRSDSGGELLQIASPAAESSGIDKEGVRGEGIRRRSVGRAAGEDLAGIQPKHTRSPSDMTQSQTHTRSPSTQTRFQELVHGPGHPPRHAHKRSLSHGTSEKRSPSDPKSKHRRSLSGPFTHRRSMSGRTSSEVERALDLTPVQSRRIVSGSSHGSSSVGFMIGCIGIFLSPTSQNRAELWYAAKHRLAEFFYARTQSFPTLITLLPRAGISAAALFAFWNPPVGGGGVGVQFRDGAFFRTDGSLTGFSRGTLLANVVVALLRLLVIMVGLWVVSGQGCAGLCGPRYRWEEEGEWDEKGPIPERDELGWEWRAHARERVQDAYELCTVRRQSWIPQPPTPQPLAHALPGIPSEKDKGKQPAESGPPTSTPRPTMDTFGSTFGAGVVKERSSDQELALSMPGVRITPPPVAGKASRRALSVEMFEPVSGEGEGEEGQGRGQGQGQGKKGLVPPTTVHTTTPSTFLPFPLAPSSTATTPRTKPLVLQSPLVTAVRQREMSSSGRSAAEGSSTARGASTPRTGPSTSTLDHTTPRAATKLELESVSSREVVEEGEEEERSVTLSFEEDQNPQEDEDADEDEEEHGDDKDRSHSADRSYDSYADNFSLGEYAHSQTGSGSVRIRAPPPPGSEPDTSGSYSEHFDTTSASLSSLGQPISTRFFPVSFPRPGGGYSPGGNSGSNGGYPTGSYRSRASAYTSSHIESPRPRRSSVQDSILSHGGGGGGGGGPDSILSYGHDSLVSRSHGSTASFAPDDSIVTGSHGQDDSLLSIAQDSLVSASSPSRSQRSGSAGLIPPPPPNPNHQRRRRAGTAPSVISAESIESLGALRRRVESHTVRPGIPAEFGGGMHEEGFEAEREDSVGMLSAPSSRKNSLVAIGQRGRRGRVASGSGSSNSRGTGTGTGSSGSRAVSGASGSTGSRAVSGGSAMSAGSRHGQSEEETQDHTFGIGASMWRRGTTPLRQRHDSESPVPEHPEATTQSSHLEATQGLSTQPFPRHSLGASSTSANPEVSTVAGSFVTAARSFVSSAATEHD</sequence>
<feature type="compositionally biased region" description="Polar residues" evidence="1">
    <location>
        <begin position="1005"/>
        <end position="1030"/>
    </location>
</feature>
<feature type="region of interest" description="Disordered" evidence="1">
    <location>
        <begin position="1"/>
        <end position="168"/>
    </location>
</feature>
<feature type="region of interest" description="Disordered" evidence="1">
    <location>
        <begin position="390"/>
        <end position="511"/>
    </location>
</feature>
<keyword evidence="2" id="KW-0472">Membrane</keyword>
<dbReference type="Proteomes" id="UP000650582">
    <property type="component" value="Unassembled WGS sequence"/>
</dbReference>
<feature type="compositionally biased region" description="Polar residues" evidence="1">
    <location>
        <begin position="22"/>
        <end position="49"/>
    </location>
</feature>
<feature type="compositionally biased region" description="Polar residues" evidence="1">
    <location>
        <begin position="433"/>
        <end position="452"/>
    </location>
</feature>
<feature type="compositionally biased region" description="Low complexity" evidence="1">
    <location>
        <begin position="1150"/>
        <end position="1164"/>
    </location>
</feature>
<evidence type="ECO:0000313" key="3">
    <source>
        <dbReference type="EMBL" id="KAF8668344.1"/>
    </source>
</evidence>
<name>A0A8H7GYS4_9AGAM</name>
<reference evidence="3" key="1">
    <citation type="submission" date="2020-09" db="EMBL/GenBank/DDBJ databases">
        <title>Comparative genome analyses of four rice-infecting Rhizoctonia solani isolates reveal extensive enrichment of homogalacturonan modification genes.</title>
        <authorList>
            <person name="Lee D.-Y."/>
            <person name="Jeon J."/>
            <person name="Kim K.-T."/>
            <person name="Cheong K."/>
            <person name="Song H."/>
            <person name="Choi G."/>
            <person name="Ko J."/>
            <person name="Opiyo S.O."/>
            <person name="Zuo S."/>
            <person name="Madhav S."/>
            <person name="Lee Y.-H."/>
            <person name="Wang G.-L."/>
        </authorList>
    </citation>
    <scope>NUCLEOTIDE SEQUENCE</scope>
    <source>
        <strain evidence="3">AG1-IA YN-7</strain>
    </source>
</reference>